<reference evidence="2 3" key="1">
    <citation type="journal article" date="2021" name="Hortic Res">
        <title>Chromosome-scale assembly of the Dendrobium chrysotoxum genome enhances the understanding of orchid evolution.</title>
        <authorList>
            <person name="Zhang Y."/>
            <person name="Zhang G.Q."/>
            <person name="Zhang D."/>
            <person name="Liu X.D."/>
            <person name="Xu X.Y."/>
            <person name="Sun W.H."/>
            <person name="Yu X."/>
            <person name="Zhu X."/>
            <person name="Wang Z.W."/>
            <person name="Zhao X."/>
            <person name="Zhong W.Y."/>
            <person name="Chen H."/>
            <person name="Yin W.L."/>
            <person name="Huang T."/>
            <person name="Niu S.C."/>
            <person name="Liu Z.J."/>
        </authorList>
    </citation>
    <scope>NUCLEOTIDE SEQUENCE [LARGE SCALE GENOMIC DNA]</scope>
    <source>
        <strain evidence="2">Lindl</strain>
    </source>
</reference>
<keyword evidence="3" id="KW-1185">Reference proteome</keyword>
<dbReference type="EMBL" id="JAGFBR010000001">
    <property type="protein sequence ID" value="KAH0471080.1"/>
    <property type="molecule type" value="Genomic_DNA"/>
</dbReference>
<organism evidence="2 3">
    <name type="scientific">Dendrobium chrysotoxum</name>
    <name type="common">Orchid</name>
    <dbReference type="NCBI Taxonomy" id="161865"/>
    <lineage>
        <taxon>Eukaryota</taxon>
        <taxon>Viridiplantae</taxon>
        <taxon>Streptophyta</taxon>
        <taxon>Embryophyta</taxon>
        <taxon>Tracheophyta</taxon>
        <taxon>Spermatophyta</taxon>
        <taxon>Magnoliopsida</taxon>
        <taxon>Liliopsida</taxon>
        <taxon>Asparagales</taxon>
        <taxon>Orchidaceae</taxon>
        <taxon>Epidendroideae</taxon>
        <taxon>Malaxideae</taxon>
        <taxon>Dendrobiinae</taxon>
        <taxon>Dendrobium</taxon>
    </lineage>
</organism>
<evidence type="ECO:0000259" key="1">
    <source>
        <dbReference type="Pfam" id="PF23596"/>
    </source>
</evidence>
<name>A0AAV7HVB3_DENCH</name>
<gene>
    <name evidence="2" type="ORF">IEQ34_000803</name>
</gene>
<evidence type="ECO:0000313" key="2">
    <source>
        <dbReference type="EMBL" id="KAH0471080.1"/>
    </source>
</evidence>
<feature type="domain" description="DUF7138" evidence="1">
    <location>
        <begin position="263"/>
        <end position="348"/>
    </location>
</feature>
<proteinExistence type="predicted"/>
<protein>
    <recommendedName>
        <fullName evidence="1">DUF7138 domain-containing protein</fullName>
    </recommendedName>
</protein>
<sequence>METPKALTSYPASFPIIFFNGIKEVDVGNILMSPSISFKIFKRLISLKLGIPARQILTYLVRQNNARSSMEIRRKVQINELSDFAVIIKERGCFILAVLKRFPMKCWNVDVPVAVGLRHWNFESRLDFMQRQREMYPMLDACTSLAPKAMKTVTSSELVDATEKSVVYKECISAQEGRTIDFHCCVYDEITVGFHTTAGPIQRPSKHQHEDFNLMIVISKLKDIIKQLRASYLMTMVAMANEKSGLVPQIEMKTPKALTSYSASFPVIFFNGIKEVNVGNILMSPSISYKIFKKLISLKLGIPTRQILTYLVRWNNATSSLGICCKVQINELSDFAVIVKERGCFILVVLKRFSMKYWNVDVPIASHLCLMQMKREPMLDTCTPLAPNSMKIVA</sequence>
<evidence type="ECO:0000313" key="3">
    <source>
        <dbReference type="Proteomes" id="UP000775213"/>
    </source>
</evidence>
<dbReference type="InterPro" id="IPR055562">
    <property type="entry name" value="DUF7138"/>
</dbReference>
<dbReference type="AlphaFoldDB" id="A0AAV7HVB3"/>
<feature type="domain" description="DUF7138" evidence="1">
    <location>
        <begin position="12"/>
        <end position="96"/>
    </location>
</feature>
<dbReference type="PANTHER" id="PTHR36351">
    <property type="entry name" value="EMBRYO SAC DEVELOPMENT ARREST 12"/>
    <property type="match status" value="1"/>
</dbReference>
<dbReference type="Pfam" id="PF23596">
    <property type="entry name" value="DUF7138"/>
    <property type="match status" value="2"/>
</dbReference>
<dbReference type="PANTHER" id="PTHR36351:SF1">
    <property type="entry name" value="EMBRYO SAC DEVELOPMENT ARREST 12"/>
    <property type="match status" value="1"/>
</dbReference>
<dbReference type="Proteomes" id="UP000775213">
    <property type="component" value="Unassembled WGS sequence"/>
</dbReference>
<comment type="caution">
    <text evidence="2">The sequence shown here is derived from an EMBL/GenBank/DDBJ whole genome shotgun (WGS) entry which is preliminary data.</text>
</comment>
<accession>A0AAV7HVB3</accession>